<evidence type="ECO:0000313" key="2">
    <source>
        <dbReference type="EMBL" id="MBD3866789.1"/>
    </source>
</evidence>
<feature type="transmembrane region" description="Helical" evidence="1">
    <location>
        <begin position="334"/>
        <end position="352"/>
    </location>
</feature>
<evidence type="ECO:0008006" key="4">
    <source>
        <dbReference type="Google" id="ProtNLM"/>
    </source>
</evidence>
<keyword evidence="1" id="KW-1133">Transmembrane helix</keyword>
<keyword evidence="1" id="KW-0812">Transmembrane</keyword>
<evidence type="ECO:0000313" key="3">
    <source>
        <dbReference type="Proteomes" id="UP000648239"/>
    </source>
</evidence>
<proteinExistence type="predicted"/>
<feature type="transmembrane region" description="Helical" evidence="1">
    <location>
        <begin position="9"/>
        <end position="28"/>
    </location>
</feature>
<dbReference type="AlphaFoldDB" id="A0A8J6XYM0"/>
<evidence type="ECO:0000256" key="1">
    <source>
        <dbReference type="SAM" id="Phobius"/>
    </source>
</evidence>
<feature type="transmembrane region" description="Helical" evidence="1">
    <location>
        <begin position="364"/>
        <end position="381"/>
    </location>
</feature>
<organism evidence="2 3">
    <name type="scientific">Candidatus Polarisedimenticola svalbardensis</name>
    <dbReference type="NCBI Taxonomy" id="2886004"/>
    <lineage>
        <taxon>Bacteria</taxon>
        <taxon>Pseudomonadati</taxon>
        <taxon>Acidobacteriota</taxon>
        <taxon>Candidatus Polarisedimenticolia</taxon>
        <taxon>Candidatus Polarisedimenticolales</taxon>
        <taxon>Candidatus Polarisedimenticolaceae</taxon>
        <taxon>Candidatus Polarisedimenticola</taxon>
    </lineage>
</organism>
<feature type="transmembrane region" description="Helical" evidence="1">
    <location>
        <begin position="34"/>
        <end position="55"/>
    </location>
</feature>
<comment type="caution">
    <text evidence="2">The sequence shown here is derived from an EMBL/GenBank/DDBJ whole genome shotgun (WGS) entry which is preliminary data.</text>
</comment>
<protein>
    <recommendedName>
        <fullName evidence="4">DUF2029 domain-containing protein</fullName>
    </recommendedName>
</protein>
<dbReference type="Proteomes" id="UP000648239">
    <property type="component" value="Unassembled WGS sequence"/>
</dbReference>
<feature type="transmembrane region" description="Helical" evidence="1">
    <location>
        <begin position="62"/>
        <end position="84"/>
    </location>
</feature>
<name>A0A8J6XYM0_9BACT</name>
<sequence>MSDRNNSKSLIILAGISTGLYLLVATAGDLRNRQLFYLAVFAALSVCMLAGYRLLSRSSRKWTWVVLAAALLFRIVAAAGGPAMSDDIYRYVWDGRVQAAGHHPYSYPPDGEELESLRDEDWGRINHPTIGTIYPPLSQMLFRALATAGAGVRGFRIALGLLDFGVVLALLFLLKRTGRPPDRVLLYAWNPLAVMESSGSGHVEPLGIVLLVLSVAWLASDRQAPMRSAAALAGSIHAKLFSAALLPGHLRRMNLPAVLVLAAVLLALALPFAISGPVTGEGLYRYAEQWERNGLIYPAIRLCGEALDTGNRLKPLVDSLGVERLYRWIWPRELAKVAVLLLAGMWILWLAFRARLDPVSEAMWVLGGLTLLLPTVHPWYLLWVLPFAAACCSPGWILLGGMISLSYWGAGGDVIWPVRILEYGVPLVLIVPEAFKRLGRSASMEP</sequence>
<feature type="transmembrane region" description="Helical" evidence="1">
    <location>
        <begin position="387"/>
        <end position="410"/>
    </location>
</feature>
<accession>A0A8J6XYM0</accession>
<keyword evidence="1" id="KW-0472">Membrane</keyword>
<gene>
    <name evidence="2" type="ORF">IFK94_01585</name>
</gene>
<feature type="transmembrane region" description="Helical" evidence="1">
    <location>
        <begin position="155"/>
        <end position="174"/>
    </location>
</feature>
<feature type="transmembrane region" description="Helical" evidence="1">
    <location>
        <begin position="253"/>
        <end position="274"/>
    </location>
</feature>
<dbReference type="EMBL" id="JACXWD010000003">
    <property type="protein sequence ID" value="MBD3866789.1"/>
    <property type="molecule type" value="Genomic_DNA"/>
</dbReference>
<reference evidence="2 3" key="1">
    <citation type="submission" date="2020-08" db="EMBL/GenBank/DDBJ databases">
        <title>Acidobacteriota in marine sediments use diverse sulfur dissimilation pathways.</title>
        <authorList>
            <person name="Wasmund K."/>
        </authorList>
    </citation>
    <scope>NUCLEOTIDE SEQUENCE [LARGE SCALE GENOMIC DNA]</scope>
    <source>
        <strain evidence="2">MAG AM4</strain>
    </source>
</reference>